<sequence>MSAPLQARVLGIGVLGPGLADWATGAALLRDPATWPATPTAVPPPQRLPATERRRAGPVVKVSLVAADQAVAAAGLEAASLATVFTSSTGEPSNCHALCEALAAPERLVSPTRFTNSVHNAPGGYWHIAVQGMAPSTSLAAHDASFGAGLLEAMTQVAATGAPVLLVAADVPYPAPLDAKRPTPDSFGVALVLGPMSAEGAGPSLTLTLQAETAPTPCGHEGLDRVRQGVPAARALPLLQALARRQAGDAPAASPVLIEALPGLSLAVALA</sequence>
<dbReference type="GO" id="GO:0016746">
    <property type="term" value="F:acyltransferase activity"/>
    <property type="evidence" value="ECO:0007669"/>
    <property type="project" value="InterPro"/>
</dbReference>
<evidence type="ECO:0000313" key="2">
    <source>
        <dbReference type="EMBL" id="RVU46562.1"/>
    </source>
</evidence>
<dbReference type="EMBL" id="SACR01000003">
    <property type="protein sequence ID" value="RVU46562.1"/>
    <property type="molecule type" value="Genomic_DNA"/>
</dbReference>
<comment type="caution">
    <text evidence="2">The sequence shown here is derived from an EMBL/GenBank/DDBJ whole genome shotgun (WGS) entry which is preliminary data.</text>
</comment>
<dbReference type="SUPFAM" id="SSF53901">
    <property type="entry name" value="Thiolase-like"/>
    <property type="match status" value="1"/>
</dbReference>
<dbReference type="Proteomes" id="UP000285575">
    <property type="component" value="Unassembled WGS sequence"/>
</dbReference>
<keyword evidence="3" id="KW-1185">Reference proteome</keyword>
<gene>
    <name evidence="2" type="ORF">EOE66_12165</name>
</gene>
<proteinExistence type="predicted"/>
<evidence type="ECO:0000259" key="1">
    <source>
        <dbReference type="Pfam" id="PF13723"/>
    </source>
</evidence>
<dbReference type="InterPro" id="IPR016039">
    <property type="entry name" value="Thiolase-like"/>
</dbReference>
<feature type="domain" description="Beta-ketoacyl synthase-like N-terminal" evidence="1">
    <location>
        <begin position="35"/>
        <end position="210"/>
    </location>
</feature>
<dbReference type="InterPro" id="IPR014030">
    <property type="entry name" value="Ketoacyl_synth_N"/>
</dbReference>
<dbReference type="AlphaFoldDB" id="A0A437RIG6"/>
<accession>A0A437RIG6</accession>
<dbReference type="RefSeq" id="WP_128228921.1">
    <property type="nucleotide sequence ID" value="NZ_SACR01000003.1"/>
</dbReference>
<protein>
    <submittedName>
        <fullName evidence="2">3-oxoacyl-ACP synthase</fullName>
    </submittedName>
</protein>
<organism evidence="2 3">
    <name type="scientific">Rubrivivax rivuli</name>
    <dbReference type="NCBI Taxonomy" id="1862385"/>
    <lineage>
        <taxon>Bacteria</taxon>
        <taxon>Pseudomonadati</taxon>
        <taxon>Pseudomonadota</taxon>
        <taxon>Betaproteobacteria</taxon>
        <taxon>Burkholderiales</taxon>
        <taxon>Sphaerotilaceae</taxon>
        <taxon>Rubrivivax</taxon>
    </lineage>
</organism>
<dbReference type="Pfam" id="PF13723">
    <property type="entry name" value="Ketoacyl-synt_2"/>
    <property type="match status" value="1"/>
</dbReference>
<name>A0A437RIG6_9BURK</name>
<dbReference type="OrthoDB" id="9798676at2"/>
<reference evidence="2 3" key="1">
    <citation type="submission" date="2019-01" db="EMBL/GenBank/DDBJ databases">
        <authorList>
            <person name="Chen W.-M."/>
        </authorList>
    </citation>
    <scope>NUCLEOTIDE SEQUENCE [LARGE SCALE GENOMIC DNA]</scope>
    <source>
        <strain evidence="2 3">KYPY4</strain>
    </source>
</reference>
<evidence type="ECO:0000313" key="3">
    <source>
        <dbReference type="Proteomes" id="UP000285575"/>
    </source>
</evidence>
<dbReference type="Gene3D" id="3.40.47.10">
    <property type="match status" value="1"/>
</dbReference>